<dbReference type="AlphaFoldDB" id="A0A8T0VIS5"/>
<protein>
    <submittedName>
        <fullName evidence="1">Uncharacterized protein</fullName>
    </submittedName>
</protein>
<reference evidence="1" key="1">
    <citation type="submission" date="2020-05" db="EMBL/GenBank/DDBJ databases">
        <title>WGS assembly of Panicum virgatum.</title>
        <authorList>
            <person name="Lovell J.T."/>
            <person name="Jenkins J."/>
            <person name="Shu S."/>
            <person name="Juenger T.E."/>
            <person name="Schmutz J."/>
        </authorList>
    </citation>
    <scope>NUCLEOTIDE SEQUENCE</scope>
    <source>
        <strain evidence="1">AP13</strain>
    </source>
</reference>
<keyword evidence="2" id="KW-1185">Reference proteome</keyword>
<organism evidence="1 2">
    <name type="scientific">Panicum virgatum</name>
    <name type="common">Blackwell switchgrass</name>
    <dbReference type="NCBI Taxonomy" id="38727"/>
    <lineage>
        <taxon>Eukaryota</taxon>
        <taxon>Viridiplantae</taxon>
        <taxon>Streptophyta</taxon>
        <taxon>Embryophyta</taxon>
        <taxon>Tracheophyta</taxon>
        <taxon>Spermatophyta</taxon>
        <taxon>Magnoliopsida</taxon>
        <taxon>Liliopsida</taxon>
        <taxon>Poales</taxon>
        <taxon>Poaceae</taxon>
        <taxon>PACMAD clade</taxon>
        <taxon>Panicoideae</taxon>
        <taxon>Panicodae</taxon>
        <taxon>Paniceae</taxon>
        <taxon>Panicinae</taxon>
        <taxon>Panicum</taxon>
        <taxon>Panicum sect. Hiantes</taxon>
    </lineage>
</organism>
<dbReference type="Proteomes" id="UP000823388">
    <property type="component" value="Chromosome 2N"/>
</dbReference>
<comment type="caution">
    <text evidence="1">The sequence shown here is derived from an EMBL/GenBank/DDBJ whole genome shotgun (WGS) entry which is preliminary data.</text>
</comment>
<dbReference type="EMBL" id="CM029040">
    <property type="protein sequence ID" value="KAG2631619.1"/>
    <property type="molecule type" value="Genomic_DNA"/>
</dbReference>
<sequence length="123" mass="13786">MISGLTIKGGLSVRFLMKFWLMFKLQIVLLLCLVLQLFMNRSAGMVKVLRSYIFFSPIPFSQIVPVFQPQSNTVQHQLHAFFTDAALARDGSHDNSHWAGLGVYISFAGSNSQGLCAFVQEEE</sequence>
<evidence type="ECO:0000313" key="1">
    <source>
        <dbReference type="EMBL" id="KAG2631619.1"/>
    </source>
</evidence>
<gene>
    <name evidence="1" type="ORF">PVAP13_2NG037100</name>
</gene>
<evidence type="ECO:0000313" key="2">
    <source>
        <dbReference type="Proteomes" id="UP000823388"/>
    </source>
</evidence>
<accession>A0A8T0VIS5</accession>
<proteinExistence type="predicted"/>
<name>A0A8T0VIS5_PANVG</name>